<keyword evidence="2" id="KW-0472">Membrane</keyword>
<evidence type="ECO:0008006" key="5">
    <source>
        <dbReference type="Google" id="ProtNLM"/>
    </source>
</evidence>
<dbReference type="InterPro" id="IPR039859">
    <property type="entry name" value="PFA4/ZDH16/20/ERF2-like"/>
</dbReference>
<feature type="compositionally biased region" description="Gly residues" evidence="1">
    <location>
        <begin position="301"/>
        <end position="310"/>
    </location>
</feature>
<dbReference type="KEGG" id="dfa:DFA_07508"/>
<protein>
    <recommendedName>
        <fullName evidence="5">Protein S-acyltransferase</fullName>
    </recommendedName>
</protein>
<dbReference type="GO" id="GO:0016409">
    <property type="term" value="F:palmitoyltransferase activity"/>
    <property type="evidence" value="ECO:0007669"/>
    <property type="project" value="InterPro"/>
</dbReference>
<dbReference type="PANTHER" id="PTHR12246">
    <property type="entry name" value="PALMITOYLTRANSFERASE ZDHHC16"/>
    <property type="match status" value="1"/>
</dbReference>
<feature type="region of interest" description="Disordered" evidence="1">
    <location>
        <begin position="92"/>
        <end position="118"/>
    </location>
</feature>
<evidence type="ECO:0000313" key="4">
    <source>
        <dbReference type="Proteomes" id="UP000007797"/>
    </source>
</evidence>
<feature type="transmembrane region" description="Helical" evidence="2">
    <location>
        <begin position="56"/>
        <end position="74"/>
    </location>
</feature>
<gene>
    <name evidence="3" type="ORF">DFA_07508</name>
</gene>
<evidence type="ECO:0000313" key="3">
    <source>
        <dbReference type="EMBL" id="EGG20384.1"/>
    </source>
</evidence>
<dbReference type="AlphaFoldDB" id="F4PWM0"/>
<feature type="transmembrane region" description="Helical" evidence="2">
    <location>
        <begin position="18"/>
        <end position="36"/>
    </location>
</feature>
<dbReference type="EMBL" id="GL883013">
    <property type="protein sequence ID" value="EGG20384.1"/>
    <property type="molecule type" value="Genomic_DNA"/>
</dbReference>
<sequence length="330" mass="36530">MGCGDGWMYILTRISGPFFVGGGTALITLVVFMYFIEILPSLLPPYESYMTYLTQPHVVLDILVSFYIASNLYFNYYKTITVDPGSPSFPATSSLDDSSSPSFNNTGDSSSSSGINSSTNGSQLNDSFGDIDDGNVGDLPLVIDFNVTWAYCKKCSRPKPPRCHHCNVGCLFVVLHSLALFYNGSLFGDKFDEITRFLIITSFLLASLLMLVMGGFFVFHLYLICTGQTTIENLGGPHSKTKKRNYNLGWKANLEMVLGKGKYWFSGLLPTNRLPKGDGYYFMTKEMYDDYLRRQNEFTGNNGGTSGSGSGVNRRISSTSTSSNRQSYIL</sequence>
<organism evidence="3 4">
    <name type="scientific">Cavenderia fasciculata</name>
    <name type="common">Slime mold</name>
    <name type="synonym">Dictyostelium fasciculatum</name>
    <dbReference type="NCBI Taxonomy" id="261658"/>
    <lineage>
        <taxon>Eukaryota</taxon>
        <taxon>Amoebozoa</taxon>
        <taxon>Evosea</taxon>
        <taxon>Eumycetozoa</taxon>
        <taxon>Dictyostelia</taxon>
        <taxon>Acytosteliales</taxon>
        <taxon>Cavenderiaceae</taxon>
        <taxon>Cavenderia</taxon>
    </lineage>
</organism>
<dbReference type="Proteomes" id="UP000007797">
    <property type="component" value="Unassembled WGS sequence"/>
</dbReference>
<evidence type="ECO:0000256" key="2">
    <source>
        <dbReference type="SAM" id="Phobius"/>
    </source>
</evidence>
<proteinExistence type="predicted"/>
<dbReference type="RefSeq" id="XP_004367367.1">
    <property type="nucleotide sequence ID" value="XM_004367310.1"/>
</dbReference>
<reference evidence="4" key="1">
    <citation type="journal article" date="2011" name="Genome Res.">
        <title>Phylogeny-wide analysis of social amoeba genomes highlights ancient origins for complex intercellular communication.</title>
        <authorList>
            <person name="Heidel A.J."/>
            <person name="Lawal H.M."/>
            <person name="Felder M."/>
            <person name="Schilde C."/>
            <person name="Helps N.R."/>
            <person name="Tunggal B."/>
            <person name="Rivero F."/>
            <person name="John U."/>
            <person name="Schleicher M."/>
            <person name="Eichinger L."/>
            <person name="Platzer M."/>
            <person name="Noegel A.A."/>
            <person name="Schaap P."/>
            <person name="Gloeckner G."/>
        </authorList>
    </citation>
    <scope>NUCLEOTIDE SEQUENCE [LARGE SCALE GENOMIC DNA]</scope>
    <source>
        <strain evidence="4">SH3</strain>
    </source>
</reference>
<keyword evidence="2" id="KW-0812">Transmembrane</keyword>
<feature type="transmembrane region" description="Helical" evidence="2">
    <location>
        <begin position="166"/>
        <end position="185"/>
    </location>
</feature>
<accession>F4PWM0</accession>
<keyword evidence="2" id="KW-1133">Transmembrane helix</keyword>
<evidence type="ECO:0000256" key="1">
    <source>
        <dbReference type="SAM" id="MobiDB-lite"/>
    </source>
</evidence>
<dbReference type="GeneID" id="14872258"/>
<dbReference type="OrthoDB" id="331948at2759"/>
<name>F4PWM0_CACFS</name>
<feature type="transmembrane region" description="Helical" evidence="2">
    <location>
        <begin position="197"/>
        <end position="224"/>
    </location>
</feature>
<keyword evidence="4" id="KW-1185">Reference proteome</keyword>
<dbReference type="OMA" id="FHTIMIA"/>
<feature type="region of interest" description="Disordered" evidence="1">
    <location>
        <begin position="299"/>
        <end position="330"/>
    </location>
</feature>